<accession>A0A1I8FV51</accession>
<keyword evidence="2" id="KW-1185">Reference proteome</keyword>
<feature type="chain" id="PRO_5009318819" evidence="1">
    <location>
        <begin position="19"/>
        <end position="358"/>
    </location>
</feature>
<evidence type="ECO:0000313" key="3">
    <source>
        <dbReference type="WBParaSite" id="maker-uti_cns_0000139-snap-gene-2.3-mRNA-1"/>
    </source>
</evidence>
<proteinExistence type="predicted"/>
<keyword evidence="1" id="KW-0732">Signal</keyword>
<feature type="signal peptide" evidence="1">
    <location>
        <begin position="1"/>
        <end position="18"/>
    </location>
</feature>
<dbReference type="Proteomes" id="UP000095280">
    <property type="component" value="Unplaced"/>
</dbReference>
<evidence type="ECO:0000313" key="2">
    <source>
        <dbReference type="Proteomes" id="UP000095280"/>
    </source>
</evidence>
<dbReference type="WBParaSite" id="maker-uti_cns_0000139-snap-gene-2.3-mRNA-1">
    <property type="protein sequence ID" value="maker-uti_cns_0000139-snap-gene-2.3-mRNA-1"/>
    <property type="gene ID" value="maker-uti_cns_0000139-snap-gene-2.3"/>
</dbReference>
<organism evidence="2 3">
    <name type="scientific">Macrostomum lignano</name>
    <dbReference type="NCBI Taxonomy" id="282301"/>
    <lineage>
        <taxon>Eukaryota</taxon>
        <taxon>Metazoa</taxon>
        <taxon>Spiralia</taxon>
        <taxon>Lophotrochozoa</taxon>
        <taxon>Platyhelminthes</taxon>
        <taxon>Rhabditophora</taxon>
        <taxon>Macrostomorpha</taxon>
        <taxon>Macrostomida</taxon>
        <taxon>Macrostomidae</taxon>
        <taxon>Macrostomum</taxon>
    </lineage>
</organism>
<name>A0A1I8FV51_9PLAT</name>
<evidence type="ECO:0000256" key="1">
    <source>
        <dbReference type="SAM" id="SignalP"/>
    </source>
</evidence>
<dbReference type="AlphaFoldDB" id="A0A1I8FV51"/>
<sequence>MKSSVIWLTACAFSLVLCQSVALEHVSAVFELLTSDCPTEPVNVEAVAAQSEPECSLLCTLSSECRLSVYLTDRAVCYRLSAMPPSTGSCGSRMVARRKLLASETTPSNPVTVGPSAPTSATPASSLSEASVIQNLSSNFVLWYNFKKSFKNFVNQSVYQAEPVNVTEQSPVDGVRLQGSSGSYVKVSTAGFSKYFAFGKQYSMFFQGKFSCNPVDKCISSFLDVNNPTTPTNLYIKSDGNITARVQFASGTLSSSLMTWASGCAGDSVERLTSFGINFVGMTFSSNAYYNGSMMKSIHMSMVFSGGGNFSNIHNNLLIGSCMSAAIQPFDGWLQCWALLTGNLDAAQFDQLRSACSL</sequence>
<protein>
    <submittedName>
        <fullName evidence="3">Apple domain-containing protein</fullName>
    </submittedName>
</protein>
<reference evidence="3" key="1">
    <citation type="submission" date="2016-11" db="UniProtKB">
        <authorList>
            <consortium name="WormBaseParasite"/>
        </authorList>
    </citation>
    <scope>IDENTIFICATION</scope>
</reference>